<accession>D8SWZ1</accession>
<evidence type="ECO:0000256" key="5">
    <source>
        <dbReference type="ARBA" id="ARBA00022692"/>
    </source>
</evidence>
<dbReference type="Gramene" id="EFJ11109">
    <property type="protein sequence ID" value="EFJ11109"/>
    <property type="gene ID" value="SELMODRAFT_126689"/>
</dbReference>
<evidence type="ECO:0000256" key="11">
    <source>
        <dbReference type="ARBA" id="ARBA00030350"/>
    </source>
</evidence>
<keyword evidence="7" id="KW-0472">Membrane</keyword>
<comment type="similarity">
    <text evidence="2">Belongs to the glycosyltransferase GT106 family.</text>
</comment>
<evidence type="ECO:0000256" key="4">
    <source>
        <dbReference type="ARBA" id="ARBA00022679"/>
    </source>
</evidence>
<evidence type="ECO:0000256" key="10">
    <source>
        <dbReference type="ARBA" id="ARBA00023277"/>
    </source>
</evidence>
<evidence type="ECO:0000313" key="13">
    <source>
        <dbReference type="Proteomes" id="UP000001514"/>
    </source>
</evidence>
<organism evidence="13">
    <name type="scientific">Selaginella moellendorffii</name>
    <name type="common">Spikemoss</name>
    <dbReference type="NCBI Taxonomy" id="88036"/>
    <lineage>
        <taxon>Eukaryota</taxon>
        <taxon>Viridiplantae</taxon>
        <taxon>Streptophyta</taxon>
        <taxon>Embryophyta</taxon>
        <taxon>Tracheophyta</taxon>
        <taxon>Lycopodiopsida</taxon>
        <taxon>Selaginellales</taxon>
        <taxon>Selaginellaceae</taxon>
        <taxon>Selaginella</taxon>
    </lineage>
</organism>
<keyword evidence="9" id="KW-0294">Fucose metabolism</keyword>
<keyword evidence="4" id="KW-0808">Transferase</keyword>
<keyword evidence="6" id="KW-1133">Transmembrane helix</keyword>
<comment type="subcellular location">
    <subcellularLocation>
        <location evidence="1">Membrane</location>
        <topology evidence="1">Single-pass membrane protein</topology>
    </subcellularLocation>
</comment>
<evidence type="ECO:0000256" key="7">
    <source>
        <dbReference type="ARBA" id="ARBA00023136"/>
    </source>
</evidence>
<evidence type="ECO:0000256" key="8">
    <source>
        <dbReference type="ARBA" id="ARBA00023180"/>
    </source>
</evidence>
<dbReference type="PANTHER" id="PTHR31933">
    <property type="entry name" value="O-FUCOSYLTRANSFERASE 2-RELATED"/>
    <property type="match status" value="1"/>
</dbReference>
<dbReference type="AlphaFoldDB" id="D8SWZ1"/>
<gene>
    <name evidence="12" type="ORF">SELMODRAFT_126689</name>
</gene>
<dbReference type="InterPro" id="IPR024709">
    <property type="entry name" value="FucosylTrfase_pln"/>
</dbReference>
<keyword evidence="10" id="KW-0119">Carbohydrate metabolism</keyword>
<dbReference type="eggNOG" id="ENOG502SK9V">
    <property type="taxonomic scope" value="Eukaryota"/>
</dbReference>
<evidence type="ECO:0000256" key="1">
    <source>
        <dbReference type="ARBA" id="ARBA00004167"/>
    </source>
</evidence>
<dbReference type="Proteomes" id="UP000001514">
    <property type="component" value="Unassembled WGS sequence"/>
</dbReference>
<proteinExistence type="inferred from homology"/>
<feature type="non-terminal residue" evidence="12">
    <location>
        <position position="1"/>
    </location>
</feature>
<evidence type="ECO:0000256" key="9">
    <source>
        <dbReference type="ARBA" id="ARBA00023253"/>
    </source>
</evidence>
<dbReference type="HOGENOM" id="CLU_018420_5_0_1"/>
<dbReference type="PANTHER" id="PTHR31933:SF11">
    <property type="entry name" value="O-FUCOSYLTRANSFERASE FAMILY PROTEIN"/>
    <property type="match status" value="1"/>
</dbReference>
<dbReference type="KEGG" id="smo:SELMODRAFT_126689"/>
<reference evidence="12 13" key="1">
    <citation type="journal article" date="2011" name="Science">
        <title>The Selaginella genome identifies genetic changes associated with the evolution of vascular plants.</title>
        <authorList>
            <person name="Banks J.A."/>
            <person name="Nishiyama T."/>
            <person name="Hasebe M."/>
            <person name="Bowman J.L."/>
            <person name="Gribskov M."/>
            <person name="dePamphilis C."/>
            <person name="Albert V.A."/>
            <person name="Aono N."/>
            <person name="Aoyama T."/>
            <person name="Ambrose B.A."/>
            <person name="Ashton N.W."/>
            <person name="Axtell M.J."/>
            <person name="Barker E."/>
            <person name="Barker M.S."/>
            <person name="Bennetzen J.L."/>
            <person name="Bonawitz N.D."/>
            <person name="Chapple C."/>
            <person name="Cheng C."/>
            <person name="Correa L.G."/>
            <person name="Dacre M."/>
            <person name="DeBarry J."/>
            <person name="Dreyer I."/>
            <person name="Elias M."/>
            <person name="Engstrom E.M."/>
            <person name="Estelle M."/>
            <person name="Feng L."/>
            <person name="Finet C."/>
            <person name="Floyd S.K."/>
            <person name="Frommer W.B."/>
            <person name="Fujita T."/>
            <person name="Gramzow L."/>
            <person name="Gutensohn M."/>
            <person name="Harholt J."/>
            <person name="Hattori M."/>
            <person name="Heyl A."/>
            <person name="Hirai T."/>
            <person name="Hiwatashi Y."/>
            <person name="Ishikawa M."/>
            <person name="Iwata M."/>
            <person name="Karol K.G."/>
            <person name="Koehler B."/>
            <person name="Kolukisaoglu U."/>
            <person name="Kubo M."/>
            <person name="Kurata T."/>
            <person name="Lalonde S."/>
            <person name="Li K."/>
            <person name="Li Y."/>
            <person name="Litt A."/>
            <person name="Lyons E."/>
            <person name="Manning G."/>
            <person name="Maruyama T."/>
            <person name="Michael T.P."/>
            <person name="Mikami K."/>
            <person name="Miyazaki S."/>
            <person name="Morinaga S."/>
            <person name="Murata T."/>
            <person name="Mueller-Roeber B."/>
            <person name="Nelson D.R."/>
            <person name="Obara M."/>
            <person name="Oguri Y."/>
            <person name="Olmstead R.G."/>
            <person name="Onodera N."/>
            <person name="Petersen B.L."/>
            <person name="Pils B."/>
            <person name="Prigge M."/>
            <person name="Rensing S.A."/>
            <person name="Riano-Pachon D.M."/>
            <person name="Roberts A.W."/>
            <person name="Sato Y."/>
            <person name="Scheller H.V."/>
            <person name="Schulz B."/>
            <person name="Schulz C."/>
            <person name="Shakirov E.V."/>
            <person name="Shibagaki N."/>
            <person name="Shinohara N."/>
            <person name="Shippen D.E."/>
            <person name="Soerensen I."/>
            <person name="Sotooka R."/>
            <person name="Sugimoto N."/>
            <person name="Sugita M."/>
            <person name="Sumikawa N."/>
            <person name="Tanurdzic M."/>
            <person name="Theissen G."/>
            <person name="Ulvskov P."/>
            <person name="Wakazuki S."/>
            <person name="Weng J.K."/>
            <person name="Willats W.W."/>
            <person name="Wipf D."/>
            <person name="Wolf P.G."/>
            <person name="Yang L."/>
            <person name="Zimmer A.D."/>
            <person name="Zhu Q."/>
            <person name="Mitros T."/>
            <person name="Hellsten U."/>
            <person name="Loque D."/>
            <person name="Otillar R."/>
            <person name="Salamov A."/>
            <person name="Schmutz J."/>
            <person name="Shapiro H."/>
            <person name="Lindquist E."/>
            <person name="Lucas S."/>
            <person name="Rokhsar D."/>
            <person name="Grigoriev I.V."/>
        </authorList>
    </citation>
    <scope>NUCLEOTIDE SEQUENCE [LARGE SCALE GENOMIC DNA]</scope>
</reference>
<keyword evidence="5" id="KW-0812">Transmembrane</keyword>
<dbReference type="InterPro" id="IPR052272">
    <property type="entry name" value="GT106_glycosyltransferase"/>
</dbReference>
<dbReference type="GO" id="GO:0016757">
    <property type="term" value="F:glycosyltransferase activity"/>
    <property type="evidence" value="ECO:0007669"/>
    <property type="project" value="UniProtKB-KW"/>
</dbReference>
<dbReference type="GO" id="GO:0006004">
    <property type="term" value="P:fucose metabolic process"/>
    <property type="evidence" value="ECO:0007669"/>
    <property type="project" value="UniProtKB-KW"/>
</dbReference>
<keyword evidence="3" id="KW-0328">Glycosyltransferase</keyword>
<evidence type="ECO:0000256" key="6">
    <source>
        <dbReference type="ARBA" id="ARBA00022989"/>
    </source>
</evidence>
<evidence type="ECO:0000313" key="12">
    <source>
        <dbReference type="EMBL" id="EFJ11109.1"/>
    </source>
</evidence>
<dbReference type="EMBL" id="GL377649">
    <property type="protein sequence ID" value="EFJ11109.1"/>
    <property type="molecule type" value="Genomic_DNA"/>
</dbReference>
<dbReference type="PIRSF" id="PIRSF009360">
    <property type="entry name" value="UCP009360"/>
    <property type="match status" value="1"/>
</dbReference>
<keyword evidence="13" id="KW-1185">Reference proteome</keyword>
<dbReference type="OMA" id="RCLERPN"/>
<name>D8SWZ1_SELML</name>
<dbReference type="OrthoDB" id="1899674at2759"/>
<protein>
    <recommendedName>
        <fullName evidence="11">O-fucosyltransferase family protein</fullName>
    </recommendedName>
</protein>
<dbReference type="InterPro" id="IPR019378">
    <property type="entry name" value="GDP-Fuc_O-FucTrfase"/>
</dbReference>
<dbReference type="CDD" id="cd11299">
    <property type="entry name" value="O-FucT_plant"/>
    <property type="match status" value="1"/>
</dbReference>
<evidence type="ECO:0000256" key="3">
    <source>
        <dbReference type="ARBA" id="ARBA00022676"/>
    </source>
</evidence>
<keyword evidence="8" id="KW-0325">Glycoprotein</keyword>
<dbReference type="GO" id="GO:0016020">
    <property type="term" value="C:membrane"/>
    <property type="evidence" value="ECO:0007669"/>
    <property type="project" value="UniProtKB-SubCell"/>
</dbReference>
<dbReference type="Pfam" id="PF10250">
    <property type="entry name" value="O-FucT"/>
    <property type="match status" value="1"/>
</dbReference>
<dbReference type="InParanoid" id="D8SWZ1"/>
<evidence type="ECO:0000256" key="2">
    <source>
        <dbReference type="ARBA" id="ARBA00007737"/>
    </source>
</evidence>
<sequence>VCNAVAVARLLNATLVIPYFKHHPFWNDPSQFEDIYDLNHFMSTLKGDVKIVTELPAMYSWSTPSFYWGRCLDRPNCMTFLPKHTTPKWFFQHILPIMERYEVAAVDGFEHKLTFEGLPASISKLRCKVNFYALRFVKPIRDLGDALTLRMRTKTLSGDPLRNQENSTKKYIGLHVRFERDMLAYSSCDFGGGQAEQKALASFRYQVWSNRVIKALKRPSDLRRNGSCPLTPEEIGLLLAAFGFTATTPLYIAGKAVYGGPRRMEPLKSLFPLVENKHSLATRQELAPFRNFAHKLTALDFRVLFNSDVYMSNAAGNLPNVLTGHRSYFGPYASVHPDKARLATLLSDERHATNWTSFAERAFAAHESRMGAIEPRKSRYSVFRYPAPDCMCLRSNSRD</sequence>